<evidence type="ECO:0000256" key="3">
    <source>
        <dbReference type="ARBA" id="ARBA00022833"/>
    </source>
</evidence>
<keyword evidence="2" id="KW-0863">Zinc-finger</keyword>
<keyword evidence="7" id="KW-1185">Reference proteome</keyword>
<feature type="region of interest" description="Disordered" evidence="4">
    <location>
        <begin position="80"/>
        <end position="138"/>
    </location>
</feature>
<evidence type="ECO:0000256" key="2">
    <source>
        <dbReference type="ARBA" id="ARBA00022771"/>
    </source>
</evidence>
<evidence type="ECO:0000256" key="1">
    <source>
        <dbReference type="ARBA" id="ARBA00022723"/>
    </source>
</evidence>
<gene>
    <name evidence="6" type="ORF">JCGZ_19761</name>
</gene>
<accession>A0A067LJZ4</accession>
<feature type="region of interest" description="Disordered" evidence="4">
    <location>
        <begin position="160"/>
        <end position="181"/>
    </location>
</feature>
<dbReference type="EMBL" id="KK914248">
    <property type="protein sequence ID" value="KDP44619.1"/>
    <property type="molecule type" value="Genomic_DNA"/>
</dbReference>
<protein>
    <recommendedName>
        <fullName evidence="5">B box-type domain-containing protein</fullName>
    </recommendedName>
</protein>
<feature type="compositionally biased region" description="Low complexity" evidence="4">
    <location>
        <begin position="109"/>
        <end position="134"/>
    </location>
</feature>
<dbReference type="OrthoDB" id="153872at2759"/>
<dbReference type="Pfam" id="PF00643">
    <property type="entry name" value="zf-B_box"/>
    <property type="match status" value="1"/>
</dbReference>
<dbReference type="AlphaFoldDB" id="A0A067LJZ4"/>
<evidence type="ECO:0000313" key="6">
    <source>
        <dbReference type="EMBL" id="KDP44619.1"/>
    </source>
</evidence>
<evidence type="ECO:0000256" key="4">
    <source>
        <dbReference type="SAM" id="MobiDB-lite"/>
    </source>
</evidence>
<keyword evidence="3" id="KW-0862">Zinc</keyword>
<feature type="domain" description="B box-type" evidence="5">
    <location>
        <begin position="1"/>
        <end position="45"/>
    </location>
</feature>
<dbReference type="SMART" id="SM00336">
    <property type="entry name" value="BBOX"/>
    <property type="match status" value="1"/>
</dbReference>
<dbReference type="CDD" id="cd19821">
    <property type="entry name" value="Bbox1_BBX-like"/>
    <property type="match status" value="1"/>
</dbReference>
<feature type="compositionally biased region" description="Acidic residues" evidence="4">
    <location>
        <begin position="83"/>
        <end position="93"/>
    </location>
</feature>
<dbReference type="InterPro" id="IPR049808">
    <property type="entry name" value="CONSTANS-like_Bbox1"/>
</dbReference>
<keyword evidence="1" id="KW-0479">Metal-binding</keyword>
<dbReference type="Proteomes" id="UP000027138">
    <property type="component" value="Unassembled WGS sequence"/>
</dbReference>
<name>A0A067LJZ4_JATCU</name>
<organism evidence="6 7">
    <name type="scientific">Jatropha curcas</name>
    <name type="common">Barbados nut</name>
    <dbReference type="NCBI Taxonomy" id="180498"/>
    <lineage>
        <taxon>Eukaryota</taxon>
        <taxon>Viridiplantae</taxon>
        <taxon>Streptophyta</taxon>
        <taxon>Embryophyta</taxon>
        <taxon>Tracheophyta</taxon>
        <taxon>Spermatophyta</taxon>
        <taxon>Magnoliopsida</taxon>
        <taxon>eudicotyledons</taxon>
        <taxon>Gunneridae</taxon>
        <taxon>Pentapetalae</taxon>
        <taxon>rosids</taxon>
        <taxon>fabids</taxon>
        <taxon>Malpighiales</taxon>
        <taxon>Euphorbiaceae</taxon>
        <taxon>Crotonoideae</taxon>
        <taxon>Jatropheae</taxon>
        <taxon>Jatropha</taxon>
    </lineage>
</organism>
<reference evidence="6 7" key="1">
    <citation type="journal article" date="2014" name="PLoS ONE">
        <title>Global Analysis of Gene Expression Profiles in Physic Nut (Jatropha curcas L.) Seedlings Exposed to Salt Stress.</title>
        <authorList>
            <person name="Zhang L."/>
            <person name="Zhang C."/>
            <person name="Wu P."/>
            <person name="Chen Y."/>
            <person name="Li M."/>
            <person name="Jiang H."/>
            <person name="Wu G."/>
        </authorList>
    </citation>
    <scope>NUCLEOTIDE SEQUENCE [LARGE SCALE GENOMIC DNA]</scope>
    <source>
        <strain evidence="7">cv. GZQX0401</strain>
        <tissue evidence="6">Young leaves</tissue>
    </source>
</reference>
<dbReference type="GO" id="GO:0008270">
    <property type="term" value="F:zinc ion binding"/>
    <property type="evidence" value="ECO:0007669"/>
    <property type="project" value="UniProtKB-KW"/>
</dbReference>
<sequence length="181" mass="19645">MKDCELCKVPARSYCESDEAFLCWDCDAKVHGANFLVARHVRSLLCQSCQSLTPWKATGVKLGRTVSVCEICVNGDHLKEGEGESEQDEDDVAVGEGGGDADNQVVPLSSMTTPRPPTDTSSSSSSSNSQESVSRVVFEPANVKSLKRKRKSWIDLNSTFQETDNEDGLNDDAEGSQPLIL</sequence>
<evidence type="ECO:0000313" key="7">
    <source>
        <dbReference type="Proteomes" id="UP000027138"/>
    </source>
</evidence>
<evidence type="ECO:0000259" key="5">
    <source>
        <dbReference type="SMART" id="SM00336"/>
    </source>
</evidence>
<dbReference type="PANTHER" id="PTHR31717:SF60">
    <property type="entry name" value="B-BOX TYPE ZINC FINGER FAMILY PROTEIN"/>
    <property type="match status" value="1"/>
</dbReference>
<dbReference type="PANTHER" id="PTHR31717">
    <property type="entry name" value="ZINC FINGER PROTEIN CONSTANS-LIKE 10"/>
    <property type="match status" value="1"/>
</dbReference>
<feature type="compositionally biased region" description="Acidic residues" evidence="4">
    <location>
        <begin position="163"/>
        <end position="174"/>
    </location>
</feature>
<dbReference type="InterPro" id="IPR000315">
    <property type="entry name" value="Znf_B-box"/>
</dbReference>
<proteinExistence type="predicted"/>